<protein>
    <submittedName>
        <fullName evidence="1">Uncharacterized protein</fullName>
    </submittedName>
</protein>
<reference evidence="1 2" key="1">
    <citation type="submission" date="2017-07" db="EMBL/GenBank/DDBJ databases">
        <title>Phylogenetic study on the rhizospheric bacterium Ochrobactrum sp. A44.</title>
        <authorList>
            <person name="Krzyzanowska D.M."/>
            <person name="Ossowicki A."/>
            <person name="Rajewska M."/>
            <person name="Maciag T."/>
            <person name="Kaczynski Z."/>
            <person name="Czerwicka M."/>
            <person name="Jafra S."/>
        </authorList>
    </citation>
    <scope>NUCLEOTIDE SEQUENCE [LARGE SCALE GENOMIC DNA]</scope>
    <source>
        <strain evidence="1 2">A44</strain>
    </source>
</reference>
<dbReference type="Gene3D" id="2.40.10.180">
    <property type="entry name" value="Phage tail proteins"/>
    <property type="match status" value="1"/>
</dbReference>
<organism evidence="1 2">
    <name type="scientific">Ochrobactrum quorumnocens</name>
    <dbReference type="NCBI Taxonomy" id="271865"/>
    <lineage>
        <taxon>Bacteria</taxon>
        <taxon>Pseudomonadati</taxon>
        <taxon>Pseudomonadota</taxon>
        <taxon>Alphaproteobacteria</taxon>
        <taxon>Hyphomicrobiales</taxon>
        <taxon>Brucellaceae</taxon>
        <taxon>Brucella/Ochrobactrum group</taxon>
        <taxon>Ochrobactrum</taxon>
    </lineage>
</organism>
<accession>A0A248UK70</accession>
<dbReference type="Proteomes" id="UP000215256">
    <property type="component" value="Chromosome 1"/>
</dbReference>
<evidence type="ECO:0000313" key="1">
    <source>
        <dbReference type="EMBL" id="ASV87078.1"/>
    </source>
</evidence>
<gene>
    <name evidence="1" type="ORF">CES85_1065</name>
</gene>
<dbReference type="EMBL" id="CP022604">
    <property type="protein sequence ID" value="ASV87078.1"/>
    <property type="molecule type" value="Genomic_DNA"/>
</dbReference>
<dbReference type="InterPro" id="IPR053734">
    <property type="entry name" value="Phage_Head-Tail_Connect_sf"/>
</dbReference>
<dbReference type="OrthoDB" id="8452671at2"/>
<proteinExistence type="predicted"/>
<dbReference type="AlphaFoldDB" id="A0A248UK70"/>
<name>A0A248UK70_9HYPH</name>
<dbReference type="KEGG" id="och:CES85_1065"/>
<dbReference type="RefSeq" id="WP_095446586.1">
    <property type="nucleotide sequence ID" value="NZ_CP022604.1"/>
</dbReference>
<sequence>MSRPGVFAQMGGAFVASLGNVEIELTIAGVVQAPLRGIFRSVRDTDLINLEGIAAEGIRYTLAIQGNLIDAVRQGDMVKILESDDSKNVGDVFEIAGHVDDGRAMKRLLLQDH</sequence>
<evidence type="ECO:0000313" key="2">
    <source>
        <dbReference type="Proteomes" id="UP000215256"/>
    </source>
</evidence>